<dbReference type="PANTHER" id="PTHR22727">
    <property type="entry name" value="PROTEIN CBG13728"/>
    <property type="match status" value="1"/>
</dbReference>
<reference evidence="10" key="1">
    <citation type="submission" date="2021-09" db="EMBL/GenBank/DDBJ databases">
        <authorList>
            <consortium name="AG Swart"/>
            <person name="Singh M."/>
            <person name="Singh A."/>
            <person name="Seah K."/>
            <person name="Emmerich C."/>
        </authorList>
    </citation>
    <scope>NUCLEOTIDE SEQUENCE</scope>
    <source>
        <strain evidence="10">ATCC30299</strain>
    </source>
</reference>
<keyword evidence="7" id="KW-1133">Transmembrane helix</keyword>
<organism evidence="10 11">
    <name type="scientific">Blepharisma stoltei</name>
    <dbReference type="NCBI Taxonomy" id="1481888"/>
    <lineage>
        <taxon>Eukaryota</taxon>
        <taxon>Sar</taxon>
        <taxon>Alveolata</taxon>
        <taxon>Ciliophora</taxon>
        <taxon>Postciliodesmatophora</taxon>
        <taxon>Heterotrichea</taxon>
        <taxon>Heterotrichida</taxon>
        <taxon>Blepharismidae</taxon>
        <taxon>Blepharisma</taxon>
    </lineage>
</organism>
<keyword evidence="7" id="KW-0812">Transmembrane</keyword>
<keyword evidence="7" id="KW-0472">Membrane</keyword>
<dbReference type="SMART" id="SM01411">
    <property type="entry name" value="Ephrin_rec_like"/>
    <property type="match status" value="4"/>
</dbReference>
<evidence type="ECO:0000256" key="3">
    <source>
        <dbReference type="ARBA" id="ARBA00022475"/>
    </source>
</evidence>
<name>A0AAU9JYM0_9CILI</name>
<evidence type="ECO:0000313" key="10">
    <source>
        <dbReference type="EMBL" id="CAG9331442.1"/>
    </source>
</evidence>
<feature type="signal peptide" evidence="8">
    <location>
        <begin position="1"/>
        <end position="15"/>
    </location>
</feature>
<feature type="chain" id="PRO_5043414969" description="MRH domain-containing protein" evidence="8">
    <location>
        <begin position="16"/>
        <end position="870"/>
    </location>
</feature>
<evidence type="ECO:0000256" key="7">
    <source>
        <dbReference type="SAM" id="Phobius"/>
    </source>
</evidence>
<dbReference type="Proteomes" id="UP001162131">
    <property type="component" value="Unassembled WGS sequence"/>
</dbReference>
<evidence type="ECO:0000313" key="11">
    <source>
        <dbReference type="Proteomes" id="UP001162131"/>
    </source>
</evidence>
<dbReference type="InterPro" id="IPR044865">
    <property type="entry name" value="MRH_dom"/>
</dbReference>
<evidence type="ECO:0000256" key="1">
    <source>
        <dbReference type="ARBA" id="ARBA00004251"/>
    </source>
</evidence>
<dbReference type="PROSITE" id="PS51914">
    <property type="entry name" value="MRH"/>
    <property type="match status" value="1"/>
</dbReference>
<dbReference type="EMBL" id="CAJZBQ010000053">
    <property type="protein sequence ID" value="CAG9331442.1"/>
    <property type="molecule type" value="Genomic_DNA"/>
</dbReference>
<dbReference type="SUPFAM" id="SSF57184">
    <property type="entry name" value="Growth factor receptor domain"/>
    <property type="match status" value="1"/>
</dbReference>
<dbReference type="InterPro" id="IPR009030">
    <property type="entry name" value="Growth_fac_rcpt_cys_sf"/>
</dbReference>
<comment type="subcellular location">
    <subcellularLocation>
        <location evidence="1">Cell membrane</location>
        <topology evidence="1">Single-pass type I membrane protein</topology>
    </subcellularLocation>
</comment>
<keyword evidence="3" id="KW-1003">Cell membrane</keyword>
<dbReference type="PANTHER" id="PTHR22727:SF15">
    <property type="entry name" value="MRH DOMAIN-CONTAINING PROTEIN"/>
    <property type="match status" value="1"/>
</dbReference>
<evidence type="ECO:0000256" key="4">
    <source>
        <dbReference type="ARBA" id="ARBA00022729"/>
    </source>
</evidence>
<proteinExistence type="inferred from homology"/>
<comment type="similarity">
    <text evidence="2">Belongs to the ELAPOR family.</text>
</comment>
<dbReference type="Gene3D" id="2.10.220.10">
    <property type="entry name" value="Hormone Receptor, Insulin-like Growth Factor Receptor 1, Chain A, domain 2"/>
    <property type="match status" value="1"/>
</dbReference>
<evidence type="ECO:0000256" key="8">
    <source>
        <dbReference type="SAM" id="SignalP"/>
    </source>
</evidence>
<dbReference type="InterPro" id="IPR009011">
    <property type="entry name" value="Man6P_isomerase_rcpt-bd_dom_sf"/>
</dbReference>
<protein>
    <recommendedName>
        <fullName evidence="9">MRH domain-containing protein</fullName>
    </recommendedName>
</protein>
<evidence type="ECO:0000256" key="2">
    <source>
        <dbReference type="ARBA" id="ARBA00007627"/>
    </source>
</evidence>
<feature type="domain" description="MRH" evidence="9">
    <location>
        <begin position="599"/>
        <end position="778"/>
    </location>
</feature>
<dbReference type="AlphaFoldDB" id="A0AAU9JYM0"/>
<keyword evidence="5" id="KW-1015">Disulfide bond</keyword>
<gene>
    <name evidence="10" type="ORF">BSTOLATCC_MIC53512</name>
</gene>
<keyword evidence="6" id="KW-0325">Glycoprotein</keyword>
<evidence type="ECO:0000259" key="9">
    <source>
        <dbReference type="PROSITE" id="PS51914"/>
    </source>
</evidence>
<feature type="transmembrane region" description="Helical" evidence="7">
    <location>
        <begin position="827"/>
        <end position="855"/>
    </location>
</feature>
<evidence type="ECO:0000256" key="5">
    <source>
        <dbReference type="ARBA" id="ARBA00023157"/>
    </source>
</evidence>
<evidence type="ECO:0000256" key="6">
    <source>
        <dbReference type="ARBA" id="ARBA00023180"/>
    </source>
</evidence>
<dbReference type="GO" id="GO:0005886">
    <property type="term" value="C:plasma membrane"/>
    <property type="evidence" value="ECO:0007669"/>
    <property type="project" value="UniProtKB-SubCell"/>
</dbReference>
<keyword evidence="11" id="KW-1185">Reference proteome</keyword>
<dbReference type="Gene3D" id="2.70.130.10">
    <property type="entry name" value="Mannose-6-phosphate receptor binding domain"/>
    <property type="match status" value="1"/>
</dbReference>
<keyword evidence="4 8" id="KW-0732">Signal</keyword>
<comment type="caution">
    <text evidence="10">The sequence shown here is derived from an EMBL/GenBank/DDBJ whole genome shotgun (WGS) entry which is preliminary data.</text>
</comment>
<dbReference type="InterPro" id="IPR039181">
    <property type="entry name" value="Elapor1/2"/>
</dbReference>
<accession>A0AAU9JYM0</accession>
<sequence length="870" mass="97611">MILNFLLFLIQKSLSLCETSHYFTECDTNNTRSAIFYQEDCNSTALSPIHNLPCNKVCEAGYKLDIINQTLACSPCPAGSYSTGGGIRYGEDGSDWNSSYRYLKRNCWVLMGLDWVKGDRCSSWHTENGILVSGKPDVANFFEDELVLSARLVTNGVLTYKYRKITQKANGFINGDWFVYLNGEQIQSNSHLGENSWVVKNFTIPAGSHEIAFAYQAFFQHLTDDFHAEISFIELTGLEYASTSCEKCLKGSSSEGSSACNICDFNTYWNGASCEDCPPDKYSLKGSVGINSCLERQPCGFEDITSNYTECENGKRTKKYYWKQPILCNYMAASLPSEIDGLLCEDCPIGYHQQAISNNSNITKCYPCKLGFYMTQNLTCEECGIGEISNSILLIERWETLPDGFKTKCINSAGEGCLTSSGWIANETYITTGTSLDNLSEVSLSKFINITNLTGKIEFFYVSLDMQGLFNFYINGILKSSNQVSGRYKESYDLLPGGNELEWRYRTSKDGGEIRIYDMTIEGSDEGASVECSKCPDGFISVSSHTSCIACPAGFSSNSDNSECMKCDRDYYSYSSGQACQKCPANSYSNTNNTACLGNDYLILPTKSFYLRNLTGISNIEQTYTDGLCSRDSLKLYCYQTFYGPIPGNQSELYISVLNPSVLSLPDYEYYYQTSLGYAFTLVTLDSPQTKNNSVNTCYKENTAIFNAGRNIENITETAYGFDVQYSQGDICNENGDRFSVFIEFVCNKREGGGWPMLVSRGECSWNFRWKSRWGCKICSEEEMIVVKTMCMNGKRMIEKMEGKNCIIPSDYQVETSGEDCSLSKEILYTLPVLIGLGTIILLLMAIGLLTYYCYRFKSRYQRLIDAREL</sequence>
<dbReference type="SUPFAM" id="SSF50911">
    <property type="entry name" value="Mannose 6-phosphate receptor domain"/>
    <property type="match status" value="1"/>
</dbReference>